<sequence length="63" mass="7248">MKNHHVVLRNNNWVVKRAGAKRAISVHNTQKEAIEQATSIARNQGTAVFIHGQDGRIRDRREY</sequence>
<dbReference type="EMBL" id="PFSC01000195">
    <property type="protein sequence ID" value="PJC30115.1"/>
    <property type="molecule type" value="Genomic_DNA"/>
</dbReference>
<protein>
    <recommendedName>
        <fullName evidence="3">DUF2188 domain-containing protein</fullName>
    </recommendedName>
</protein>
<name>A0A2M8EW71_9BACT</name>
<accession>A0A2M8EW71</accession>
<dbReference type="Pfam" id="PF09954">
    <property type="entry name" value="DUF2188"/>
    <property type="match status" value="1"/>
</dbReference>
<evidence type="ECO:0000313" key="2">
    <source>
        <dbReference type="Proteomes" id="UP000231383"/>
    </source>
</evidence>
<organism evidence="1 2">
    <name type="scientific">Candidatus Roizmanbacteria bacterium CG_4_9_14_0_2_um_filter_39_13</name>
    <dbReference type="NCBI Taxonomy" id="1974839"/>
    <lineage>
        <taxon>Bacteria</taxon>
        <taxon>Candidatus Roizmaniibacteriota</taxon>
    </lineage>
</organism>
<gene>
    <name evidence="1" type="ORF">CO051_07455</name>
</gene>
<evidence type="ECO:0000313" key="1">
    <source>
        <dbReference type="EMBL" id="PJC30115.1"/>
    </source>
</evidence>
<dbReference type="Proteomes" id="UP000231383">
    <property type="component" value="Unassembled WGS sequence"/>
</dbReference>
<evidence type="ECO:0008006" key="3">
    <source>
        <dbReference type="Google" id="ProtNLM"/>
    </source>
</evidence>
<comment type="caution">
    <text evidence="1">The sequence shown here is derived from an EMBL/GenBank/DDBJ whole genome shotgun (WGS) entry which is preliminary data.</text>
</comment>
<reference evidence="2" key="1">
    <citation type="submission" date="2017-09" db="EMBL/GenBank/DDBJ databases">
        <title>Depth-based differentiation of microbial function through sediment-hosted aquifers and enrichment of novel symbionts in the deep terrestrial subsurface.</title>
        <authorList>
            <person name="Probst A.J."/>
            <person name="Ladd B."/>
            <person name="Jarett J.K."/>
            <person name="Geller-Mcgrath D.E."/>
            <person name="Sieber C.M.K."/>
            <person name="Emerson J.B."/>
            <person name="Anantharaman K."/>
            <person name="Thomas B.C."/>
            <person name="Malmstrom R."/>
            <person name="Stieglmeier M."/>
            <person name="Klingl A."/>
            <person name="Woyke T."/>
            <person name="Ryan C.M."/>
            <person name="Banfield J.F."/>
        </authorList>
    </citation>
    <scope>NUCLEOTIDE SEQUENCE [LARGE SCALE GENOMIC DNA]</scope>
</reference>
<dbReference type="InterPro" id="IPR018691">
    <property type="entry name" value="DUF2188"/>
</dbReference>
<dbReference type="AlphaFoldDB" id="A0A2M8EW71"/>
<proteinExistence type="predicted"/>